<reference evidence="1 2" key="1">
    <citation type="submission" date="2015-07" db="EMBL/GenBank/DDBJ databases">
        <title>Emmonsia species relationships and genome sequence.</title>
        <authorList>
            <person name="Cuomo C.A."/>
            <person name="Schwartz I.S."/>
            <person name="Kenyon C."/>
            <person name="de Hoog G.S."/>
            <person name="Govender N.P."/>
            <person name="Botha A."/>
            <person name="Moreno L."/>
            <person name="de Vries M."/>
            <person name="Munoz J.F."/>
            <person name="Stielow J.B."/>
        </authorList>
    </citation>
    <scope>NUCLEOTIDE SEQUENCE [LARGE SCALE GENOMIC DNA]</scope>
    <source>
        <strain evidence="1 2">CBS 136260</strain>
    </source>
</reference>
<proteinExistence type="predicted"/>
<dbReference type="AlphaFoldDB" id="A0A1B7NQB0"/>
<evidence type="ECO:0000313" key="1">
    <source>
        <dbReference type="EMBL" id="OAX78975.1"/>
    </source>
</evidence>
<evidence type="ECO:0000313" key="2">
    <source>
        <dbReference type="Proteomes" id="UP000091918"/>
    </source>
</evidence>
<comment type="caution">
    <text evidence="1">The sequence shown here is derived from an EMBL/GenBank/DDBJ whole genome shotgun (WGS) entry which is preliminary data.</text>
</comment>
<dbReference type="EMBL" id="LGUA01001215">
    <property type="protein sequence ID" value="OAX78975.1"/>
    <property type="molecule type" value="Genomic_DNA"/>
</dbReference>
<feature type="non-terminal residue" evidence="1">
    <location>
        <position position="1"/>
    </location>
</feature>
<accession>A0A1B7NQB0</accession>
<protein>
    <submittedName>
        <fullName evidence="1">Uncharacterized protein</fullName>
    </submittedName>
</protein>
<gene>
    <name evidence="1" type="ORF">ACJ72_06709</name>
</gene>
<keyword evidence="2" id="KW-1185">Reference proteome</keyword>
<sequence>APRWAAERSDSSELQKQELGFRWYLNSAAARLGLHSSELHGNSRSVRSGGKLARSFVLSSSVGRYSEVPQPPAKLSPGWSRKQFGFRPGGLAFRTCEDIVFVAEAPRASKFSECHK</sequence>
<name>A0A1B7NQB0_9EURO</name>
<organism evidence="1 2">
    <name type="scientific">Emergomyces africanus</name>
    <dbReference type="NCBI Taxonomy" id="1955775"/>
    <lineage>
        <taxon>Eukaryota</taxon>
        <taxon>Fungi</taxon>
        <taxon>Dikarya</taxon>
        <taxon>Ascomycota</taxon>
        <taxon>Pezizomycotina</taxon>
        <taxon>Eurotiomycetes</taxon>
        <taxon>Eurotiomycetidae</taxon>
        <taxon>Onygenales</taxon>
        <taxon>Ajellomycetaceae</taxon>
        <taxon>Emergomyces</taxon>
    </lineage>
</organism>
<dbReference type="Proteomes" id="UP000091918">
    <property type="component" value="Unassembled WGS sequence"/>
</dbReference>